<dbReference type="EMBL" id="MHVI01000032">
    <property type="protein sequence ID" value="OHA90500.1"/>
    <property type="molecule type" value="Genomic_DNA"/>
</dbReference>
<protein>
    <submittedName>
        <fullName evidence="1">Uncharacterized protein</fullName>
    </submittedName>
</protein>
<comment type="caution">
    <text evidence="1">The sequence shown here is derived from an EMBL/GenBank/DDBJ whole genome shotgun (WGS) entry which is preliminary data.</text>
</comment>
<dbReference type="AlphaFoldDB" id="A0A1G2SZM4"/>
<sequence length="257" mass="28660">MIWTGLLGEADMPEALTFYKDNTHYGLRAPTKGEWRDGQLGEKLFLVGIRVRGELVAVAWIAWKSNFVHIIFTDDTLSLMDEGPFADSGGWCIRKDLQGRELLQLLAATVFVAWFKTINVTKAAPPLWGRMMGLKDQRGAPLFWSKVGESLTGLSYHNLLELPFGFMEREILARWPQEPVPLGNIPADALAAKGKTFEPLLSAGNRLNSWGCVNVPLYVPTSLNTFQRTTRCSLQESIGDIGAFFRVAHERAFSSLS</sequence>
<evidence type="ECO:0000313" key="2">
    <source>
        <dbReference type="Proteomes" id="UP000177746"/>
    </source>
</evidence>
<proteinExistence type="predicted"/>
<accession>A0A1G2SZM4</accession>
<evidence type="ECO:0000313" key="1">
    <source>
        <dbReference type="EMBL" id="OHA90500.1"/>
    </source>
</evidence>
<organism evidence="1 2">
    <name type="scientific">Candidatus Zambryskibacteria bacterium RIFCSPHIGHO2_01_FULL_46_30</name>
    <dbReference type="NCBI Taxonomy" id="1802739"/>
    <lineage>
        <taxon>Bacteria</taxon>
        <taxon>Candidatus Zambryskiibacteriota</taxon>
    </lineage>
</organism>
<name>A0A1G2SZM4_9BACT</name>
<reference evidence="1 2" key="1">
    <citation type="journal article" date="2016" name="Nat. Commun.">
        <title>Thousands of microbial genomes shed light on interconnected biogeochemical processes in an aquifer system.</title>
        <authorList>
            <person name="Anantharaman K."/>
            <person name="Brown C.T."/>
            <person name="Hug L.A."/>
            <person name="Sharon I."/>
            <person name="Castelle C.J."/>
            <person name="Probst A.J."/>
            <person name="Thomas B.C."/>
            <person name="Singh A."/>
            <person name="Wilkins M.J."/>
            <person name="Karaoz U."/>
            <person name="Brodie E.L."/>
            <person name="Williams K.H."/>
            <person name="Hubbard S.S."/>
            <person name="Banfield J.F."/>
        </authorList>
    </citation>
    <scope>NUCLEOTIDE SEQUENCE [LARGE SCALE GENOMIC DNA]</scope>
</reference>
<gene>
    <name evidence="1" type="ORF">A2665_02745</name>
</gene>
<dbReference type="Proteomes" id="UP000177746">
    <property type="component" value="Unassembled WGS sequence"/>
</dbReference>